<dbReference type="Pfam" id="PF24883">
    <property type="entry name" value="NPHP3_N"/>
    <property type="match status" value="2"/>
</dbReference>
<dbReference type="InterPro" id="IPR027417">
    <property type="entry name" value="P-loop_NTPase"/>
</dbReference>
<dbReference type="Proteomes" id="UP000054166">
    <property type="component" value="Unassembled WGS sequence"/>
</dbReference>
<evidence type="ECO:0000256" key="1">
    <source>
        <dbReference type="ARBA" id="ARBA00022737"/>
    </source>
</evidence>
<dbReference type="AlphaFoldDB" id="A0A0C3FS81"/>
<feature type="domain" description="Nephrocystin 3-like N-terminal" evidence="2">
    <location>
        <begin position="72"/>
        <end position="225"/>
    </location>
</feature>
<sequence>MTYHSQSTEIRIGVANYVGRDQINITNIDIESERAFERLCTESVNGAAYDSGERHPPPKCHPGTRTGVLSRITQFISNSQKHRICWLSGMAGSGKSSIAYTIAEHCKEQQRLAASFFFSRGKAGRSNADRLFQTIAFQLTVSIPPIKGRIVEAIQMDPSIFDKAPNVQWQQLVVKPLQTYDIPDSLSMVFVMDALDECDDEERVREIIMLLSQEPLPFHILITSRPEQYISAQFRDPRVDAVTRPINLLHFDADEDIRCFLRSQFEVVHTIHPVMRYVPKPWPSDNDLSRMVELSSGLFVWASTALKFIKYMHDKPTKRLRLILNTDHESHAQASLTGLDQLYSQVLKAVNQENRPLLERVITTIVLLFDPLPVDGLETLIQLSAGDVLLVLQQLHSIIVVPDDKESDTPVRIFHSSLRDFYLDEKRSNEHFIDAPKWHGVITRGCLRILSEELKRCLRDRHDPELYGGRGKLTVDGKGDCKALRYACLYWTSHLSQAQPSELIENELKTFISKFLIDWLEVLSFIAKFNKAVPSLQQVTKWMIENLSIPSADLLGLMHSAGVLLVCVSPAAYREVKRVECRPGTCQDVRSSILEWIRNPDDSPIYWLTGKAGSGKTCIAQTIARGLDRDGVLAASFFFGFDYLGYGSHDSIHQFFPTIACQLAISIRQIVTPLIYSLSGKHSDYLKDGFDHDHPRVLITDPLRNVNIDEMIIVVDALDACDEGNLLARELLNLARTLREAKCPLRLLITSRPVADIRETFAGPEVKAISLDAFEAWDY</sequence>
<evidence type="ECO:0000259" key="2">
    <source>
        <dbReference type="Pfam" id="PF24883"/>
    </source>
</evidence>
<dbReference type="InterPro" id="IPR056884">
    <property type="entry name" value="NPHP3-like_N"/>
</dbReference>
<evidence type="ECO:0000313" key="3">
    <source>
        <dbReference type="EMBL" id="KIM86975.1"/>
    </source>
</evidence>
<proteinExistence type="predicted"/>
<keyword evidence="1" id="KW-0677">Repeat</keyword>
<dbReference type="HOGENOM" id="CLU_000288_6_10_1"/>
<protein>
    <recommendedName>
        <fullName evidence="2">Nephrocystin 3-like N-terminal domain-containing protein</fullName>
    </recommendedName>
</protein>
<dbReference type="EMBL" id="KN832980">
    <property type="protein sequence ID" value="KIM86975.1"/>
    <property type="molecule type" value="Genomic_DNA"/>
</dbReference>
<dbReference type="SUPFAM" id="SSF52540">
    <property type="entry name" value="P-loop containing nucleoside triphosphate hydrolases"/>
    <property type="match status" value="2"/>
</dbReference>
<gene>
    <name evidence="3" type="ORF">PILCRDRAFT_293636</name>
</gene>
<reference evidence="4" key="2">
    <citation type="submission" date="2015-01" db="EMBL/GenBank/DDBJ databases">
        <title>Evolutionary Origins and Diversification of the Mycorrhizal Mutualists.</title>
        <authorList>
            <consortium name="DOE Joint Genome Institute"/>
            <consortium name="Mycorrhizal Genomics Consortium"/>
            <person name="Kohler A."/>
            <person name="Kuo A."/>
            <person name="Nagy L.G."/>
            <person name="Floudas D."/>
            <person name="Copeland A."/>
            <person name="Barry K.W."/>
            <person name="Cichocki N."/>
            <person name="Veneault-Fourrey C."/>
            <person name="LaButti K."/>
            <person name="Lindquist E.A."/>
            <person name="Lipzen A."/>
            <person name="Lundell T."/>
            <person name="Morin E."/>
            <person name="Murat C."/>
            <person name="Riley R."/>
            <person name="Ohm R."/>
            <person name="Sun H."/>
            <person name="Tunlid A."/>
            <person name="Henrissat B."/>
            <person name="Grigoriev I.V."/>
            <person name="Hibbett D.S."/>
            <person name="Martin F."/>
        </authorList>
    </citation>
    <scope>NUCLEOTIDE SEQUENCE [LARGE SCALE GENOMIC DNA]</scope>
    <source>
        <strain evidence="4">F 1598</strain>
    </source>
</reference>
<dbReference type="Gene3D" id="3.40.50.300">
    <property type="entry name" value="P-loop containing nucleotide triphosphate hydrolases"/>
    <property type="match status" value="2"/>
</dbReference>
<reference evidence="3 4" key="1">
    <citation type="submission" date="2014-04" db="EMBL/GenBank/DDBJ databases">
        <authorList>
            <consortium name="DOE Joint Genome Institute"/>
            <person name="Kuo A."/>
            <person name="Tarkka M."/>
            <person name="Buscot F."/>
            <person name="Kohler A."/>
            <person name="Nagy L.G."/>
            <person name="Floudas D."/>
            <person name="Copeland A."/>
            <person name="Barry K.W."/>
            <person name="Cichocki N."/>
            <person name="Veneault-Fourrey C."/>
            <person name="LaButti K."/>
            <person name="Lindquist E.A."/>
            <person name="Lipzen A."/>
            <person name="Lundell T."/>
            <person name="Morin E."/>
            <person name="Murat C."/>
            <person name="Sun H."/>
            <person name="Tunlid A."/>
            <person name="Henrissat B."/>
            <person name="Grigoriev I.V."/>
            <person name="Hibbett D.S."/>
            <person name="Martin F."/>
            <person name="Nordberg H.P."/>
            <person name="Cantor M.N."/>
            <person name="Hua S.X."/>
        </authorList>
    </citation>
    <scope>NUCLEOTIDE SEQUENCE [LARGE SCALE GENOMIC DNA]</scope>
    <source>
        <strain evidence="3 4">F 1598</strain>
    </source>
</reference>
<organism evidence="3 4">
    <name type="scientific">Piloderma croceum (strain F 1598)</name>
    <dbReference type="NCBI Taxonomy" id="765440"/>
    <lineage>
        <taxon>Eukaryota</taxon>
        <taxon>Fungi</taxon>
        <taxon>Dikarya</taxon>
        <taxon>Basidiomycota</taxon>
        <taxon>Agaricomycotina</taxon>
        <taxon>Agaricomycetes</taxon>
        <taxon>Agaricomycetidae</taxon>
        <taxon>Atheliales</taxon>
        <taxon>Atheliaceae</taxon>
        <taxon>Piloderma</taxon>
    </lineage>
</organism>
<dbReference type="PANTHER" id="PTHR10039:SF17">
    <property type="entry name" value="FUNGAL STAND N-TERMINAL GOODBYE DOMAIN-CONTAINING PROTEIN-RELATED"/>
    <property type="match status" value="1"/>
</dbReference>
<name>A0A0C3FS81_PILCF</name>
<dbReference type="InParanoid" id="A0A0C3FS81"/>
<feature type="domain" description="Nephrocystin 3-like N-terminal" evidence="2">
    <location>
        <begin position="584"/>
        <end position="752"/>
    </location>
</feature>
<dbReference type="STRING" id="765440.A0A0C3FS81"/>
<accession>A0A0C3FS81</accession>
<evidence type="ECO:0000313" key="4">
    <source>
        <dbReference type="Proteomes" id="UP000054166"/>
    </source>
</evidence>
<dbReference type="OrthoDB" id="4760524at2759"/>
<keyword evidence="4" id="KW-1185">Reference proteome</keyword>
<dbReference type="PANTHER" id="PTHR10039">
    <property type="entry name" value="AMELOGENIN"/>
    <property type="match status" value="1"/>
</dbReference>